<sequence>MTLHDLSSPSDLTTFITTHPHSLVCFSATWCGPCKASKPQLESLATQYASDHTLTVACGIVYEHLLGEEIQKYRIRAFPTYILFSGMSEVGRVEGANFEVIKSLVGEHCKSRFSGEGNSLGSGAGVATLSPAEARALRLARFGGGAAAAEVERQVGTDGKPNEETGDVKDEAMKDAAEEEVALKTDDAATMDEDEVEMVNPADELNQEDIETLTNSMGFSLIRAQKGLLHGNGTVEGAVEWLMEHQEDADIDEPIEMVPKASDSVGGGVAQSYKCNDCGKILSNMANLELHANKTGHSDFEESTEIKKPLTEEEKKAKIEEIKSLLKAKRLERENAEKEENVDREKQRRFMGKEMAKTREQMEAEARKRQAQLKKKEKEAAIRERQRIRAELEKDKRERAANKGKLGSKLGVDGYNPDAIQYDVPGSADGGDGAEVKKIKKTPPSAAKMDEYITKVSSYRAGGDGLTCLKILKAYISNVVDHPDEDKYKKINMENKAYKTKVKPFLGAKNLLLCVGFNPNEDGTSLELTEDVDFAVLKEAKEKLEIAYDKYMK</sequence>
<evidence type="ECO:0000313" key="8">
    <source>
        <dbReference type="Proteomes" id="UP001516023"/>
    </source>
</evidence>
<dbReference type="PANTHER" id="PTHR46340:SF1">
    <property type="entry name" value="UBX DOMAIN-CONTAINING PROTEIN 1"/>
    <property type="match status" value="1"/>
</dbReference>
<feature type="region of interest" description="Disordered" evidence="3">
    <location>
        <begin position="150"/>
        <end position="172"/>
    </location>
</feature>
<keyword evidence="8" id="KW-1185">Reference proteome</keyword>
<name>A0ABD3QT55_9STRA</name>
<dbReference type="Gene3D" id="1.10.8.10">
    <property type="entry name" value="DNA helicase RuvA subunit, C-terminal domain"/>
    <property type="match status" value="1"/>
</dbReference>
<dbReference type="InterPro" id="IPR018997">
    <property type="entry name" value="PUB_domain"/>
</dbReference>
<dbReference type="PROSITE" id="PS50030">
    <property type="entry name" value="UBA"/>
    <property type="match status" value="1"/>
</dbReference>
<dbReference type="InterPro" id="IPR009060">
    <property type="entry name" value="UBA-like_sf"/>
</dbReference>
<feature type="domain" description="C2H2-type" evidence="5">
    <location>
        <begin position="273"/>
        <end position="302"/>
    </location>
</feature>
<dbReference type="EMBL" id="JABMIG020000015">
    <property type="protein sequence ID" value="KAL3803189.1"/>
    <property type="molecule type" value="Genomic_DNA"/>
</dbReference>
<evidence type="ECO:0000256" key="2">
    <source>
        <dbReference type="SAM" id="Coils"/>
    </source>
</evidence>
<evidence type="ECO:0000259" key="5">
    <source>
        <dbReference type="PROSITE" id="PS50157"/>
    </source>
</evidence>
<organism evidence="7 8">
    <name type="scientific">Cyclotella cryptica</name>
    <dbReference type="NCBI Taxonomy" id="29204"/>
    <lineage>
        <taxon>Eukaryota</taxon>
        <taxon>Sar</taxon>
        <taxon>Stramenopiles</taxon>
        <taxon>Ochrophyta</taxon>
        <taxon>Bacillariophyta</taxon>
        <taxon>Coscinodiscophyceae</taxon>
        <taxon>Thalassiosirophycidae</taxon>
        <taxon>Stephanodiscales</taxon>
        <taxon>Stephanodiscaceae</taxon>
        <taxon>Cyclotella</taxon>
    </lineage>
</organism>
<dbReference type="Gene3D" id="1.20.58.2190">
    <property type="match status" value="1"/>
</dbReference>
<dbReference type="InterPro" id="IPR036339">
    <property type="entry name" value="PUB-like_dom_sf"/>
</dbReference>
<reference evidence="7 8" key="1">
    <citation type="journal article" date="2020" name="G3 (Bethesda)">
        <title>Improved Reference Genome for Cyclotella cryptica CCMP332, a Model for Cell Wall Morphogenesis, Salinity Adaptation, and Lipid Production in Diatoms (Bacillariophyta).</title>
        <authorList>
            <person name="Roberts W.R."/>
            <person name="Downey K.M."/>
            <person name="Ruck E.C."/>
            <person name="Traller J.C."/>
            <person name="Alverson A.J."/>
        </authorList>
    </citation>
    <scope>NUCLEOTIDE SEQUENCE [LARGE SCALE GENOMIC DNA]</scope>
    <source>
        <strain evidence="7 8">CCMP332</strain>
    </source>
</reference>
<gene>
    <name evidence="7" type="ORF">HJC23_003464</name>
</gene>
<keyword evidence="1" id="KW-0863">Zinc-finger</keyword>
<dbReference type="InterPro" id="IPR015940">
    <property type="entry name" value="UBA"/>
</dbReference>
<dbReference type="InterPro" id="IPR036249">
    <property type="entry name" value="Thioredoxin-like_sf"/>
</dbReference>
<keyword evidence="1" id="KW-0862">Zinc</keyword>
<dbReference type="InterPro" id="IPR013766">
    <property type="entry name" value="Thioredoxin_domain"/>
</dbReference>
<feature type="domain" description="Thioredoxin" evidence="6">
    <location>
        <begin position="1"/>
        <end position="182"/>
    </location>
</feature>
<dbReference type="PROSITE" id="PS50157">
    <property type="entry name" value="ZINC_FINGER_C2H2_2"/>
    <property type="match status" value="1"/>
</dbReference>
<evidence type="ECO:0008006" key="9">
    <source>
        <dbReference type="Google" id="ProtNLM"/>
    </source>
</evidence>
<evidence type="ECO:0000256" key="1">
    <source>
        <dbReference type="PROSITE-ProRule" id="PRU00042"/>
    </source>
</evidence>
<dbReference type="SMART" id="SM00580">
    <property type="entry name" value="PUG"/>
    <property type="match status" value="1"/>
</dbReference>
<dbReference type="Pfam" id="PF00085">
    <property type="entry name" value="Thioredoxin"/>
    <property type="match status" value="1"/>
</dbReference>
<dbReference type="Proteomes" id="UP001516023">
    <property type="component" value="Unassembled WGS sequence"/>
</dbReference>
<dbReference type="CDD" id="cd02947">
    <property type="entry name" value="TRX_family"/>
    <property type="match status" value="1"/>
</dbReference>
<evidence type="ECO:0000256" key="3">
    <source>
        <dbReference type="SAM" id="MobiDB-lite"/>
    </source>
</evidence>
<evidence type="ECO:0000313" key="7">
    <source>
        <dbReference type="EMBL" id="KAL3803189.1"/>
    </source>
</evidence>
<dbReference type="Pfam" id="PF22562">
    <property type="entry name" value="UBA_7"/>
    <property type="match status" value="1"/>
</dbReference>
<dbReference type="SUPFAM" id="SSF46934">
    <property type="entry name" value="UBA-like"/>
    <property type="match status" value="1"/>
</dbReference>
<keyword evidence="2" id="KW-0175">Coiled coil</keyword>
<accession>A0ABD3QT55</accession>
<dbReference type="InterPro" id="IPR017937">
    <property type="entry name" value="Thioredoxin_CS"/>
</dbReference>
<dbReference type="PANTHER" id="PTHR46340">
    <property type="entry name" value="UBX DOMAIN-CONTAINING PROTEIN 1"/>
    <property type="match status" value="1"/>
</dbReference>
<dbReference type="SUPFAM" id="SSF52833">
    <property type="entry name" value="Thioredoxin-like"/>
    <property type="match status" value="1"/>
</dbReference>
<dbReference type="SUPFAM" id="SSF143503">
    <property type="entry name" value="PUG domain-like"/>
    <property type="match status" value="1"/>
</dbReference>
<dbReference type="AlphaFoldDB" id="A0ABD3QT55"/>
<dbReference type="InterPro" id="IPR013087">
    <property type="entry name" value="Znf_C2H2_type"/>
</dbReference>
<dbReference type="PROSITE" id="PS00028">
    <property type="entry name" value="ZINC_FINGER_C2H2_1"/>
    <property type="match status" value="1"/>
</dbReference>
<dbReference type="Gene3D" id="3.40.30.10">
    <property type="entry name" value="Glutaredoxin"/>
    <property type="match status" value="1"/>
</dbReference>
<comment type="caution">
    <text evidence="7">The sequence shown here is derived from an EMBL/GenBank/DDBJ whole genome shotgun (WGS) entry which is preliminary data.</text>
</comment>
<proteinExistence type="predicted"/>
<dbReference type="PROSITE" id="PS00194">
    <property type="entry name" value="THIOREDOXIN_1"/>
    <property type="match status" value="1"/>
</dbReference>
<evidence type="ECO:0000259" key="4">
    <source>
        <dbReference type="PROSITE" id="PS50030"/>
    </source>
</evidence>
<feature type="domain" description="UBA" evidence="4">
    <location>
        <begin position="204"/>
        <end position="245"/>
    </location>
</feature>
<protein>
    <recommendedName>
        <fullName evidence="9">C2H2-type domain-containing protein</fullName>
    </recommendedName>
</protein>
<dbReference type="PROSITE" id="PS51352">
    <property type="entry name" value="THIOREDOXIN_2"/>
    <property type="match status" value="1"/>
</dbReference>
<evidence type="ECO:0000259" key="6">
    <source>
        <dbReference type="PROSITE" id="PS51352"/>
    </source>
</evidence>
<keyword evidence="1" id="KW-0479">Metal-binding</keyword>
<feature type="coiled-coil region" evidence="2">
    <location>
        <begin position="312"/>
        <end position="398"/>
    </location>
</feature>
<dbReference type="CDD" id="cd09212">
    <property type="entry name" value="PUB"/>
    <property type="match status" value="1"/>
</dbReference>
<dbReference type="GO" id="GO:0008270">
    <property type="term" value="F:zinc ion binding"/>
    <property type="evidence" value="ECO:0007669"/>
    <property type="project" value="UniProtKB-KW"/>
</dbReference>
<dbReference type="Pfam" id="PF09409">
    <property type="entry name" value="PUB"/>
    <property type="match status" value="1"/>
</dbReference>